<evidence type="ECO:0000256" key="1">
    <source>
        <dbReference type="SAM" id="MobiDB-lite"/>
    </source>
</evidence>
<dbReference type="PANTHER" id="PTHR31206">
    <property type="entry name" value="LP10445P"/>
    <property type="match status" value="1"/>
</dbReference>
<accession>A0A6P7HRT3</accession>
<dbReference type="RefSeq" id="XP_028253267.1">
    <property type="nucleotide sequence ID" value="XM_028397466.1"/>
</dbReference>
<keyword evidence="2" id="KW-1185">Reference proteome</keyword>
<dbReference type="GeneID" id="114428776"/>
<reference evidence="3" key="1">
    <citation type="submission" date="2025-08" db="UniProtKB">
        <authorList>
            <consortium name="RefSeq"/>
        </authorList>
    </citation>
    <scope>IDENTIFICATION</scope>
</reference>
<name>A0A6P7HRT3_9TELE</name>
<dbReference type="AlphaFoldDB" id="A0A6P7HRT3"/>
<evidence type="ECO:0000313" key="3">
    <source>
        <dbReference type="RefSeq" id="XP_028253267.1"/>
    </source>
</evidence>
<protein>
    <submittedName>
        <fullName evidence="3">Protein FAM177A1</fullName>
    </submittedName>
</protein>
<sequence length="171" mass="19024">MNNSNQETSAEFGGTASSKEKKVIHFANGETLELEDSEEEEEEEEQSPNRGPFKEPAERTRFSFKNVAFLVGRISLLACDFLGERVAGVLGLNAAKYQYAIDQYHRDHKVTDSDVMQGQAETTNLSPAQDGSHYGATRDVNWPAHPQKSCDVKHISSKDGCHNRGYQEEGD</sequence>
<proteinExistence type="predicted"/>
<dbReference type="OrthoDB" id="45963at2759"/>
<dbReference type="Proteomes" id="UP000515145">
    <property type="component" value="Chromosome 24"/>
</dbReference>
<feature type="region of interest" description="Disordered" evidence="1">
    <location>
        <begin position="1"/>
        <end position="57"/>
    </location>
</feature>
<dbReference type="PANTHER" id="PTHR31206:SF5">
    <property type="entry name" value="PROTEIN FAM177A1"/>
    <property type="match status" value="1"/>
</dbReference>
<organism evidence="2 3">
    <name type="scientific">Parambassis ranga</name>
    <name type="common">Indian glassy fish</name>
    <dbReference type="NCBI Taxonomy" id="210632"/>
    <lineage>
        <taxon>Eukaryota</taxon>
        <taxon>Metazoa</taxon>
        <taxon>Chordata</taxon>
        <taxon>Craniata</taxon>
        <taxon>Vertebrata</taxon>
        <taxon>Euteleostomi</taxon>
        <taxon>Actinopterygii</taxon>
        <taxon>Neopterygii</taxon>
        <taxon>Teleostei</taxon>
        <taxon>Neoteleostei</taxon>
        <taxon>Acanthomorphata</taxon>
        <taxon>Ovalentaria</taxon>
        <taxon>Ambassidae</taxon>
        <taxon>Parambassis</taxon>
    </lineage>
</organism>
<dbReference type="InterPro" id="IPR028260">
    <property type="entry name" value="FAM177"/>
</dbReference>
<dbReference type="Pfam" id="PF14774">
    <property type="entry name" value="FAM177"/>
    <property type="match status" value="1"/>
</dbReference>
<feature type="compositionally biased region" description="Acidic residues" evidence="1">
    <location>
        <begin position="32"/>
        <end position="46"/>
    </location>
</feature>
<dbReference type="InParanoid" id="A0A6P7HRT3"/>
<feature type="region of interest" description="Disordered" evidence="1">
    <location>
        <begin position="123"/>
        <end position="156"/>
    </location>
</feature>
<evidence type="ECO:0000313" key="2">
    <source>
        <dbReference type="Proteomes" id="UP000515145"/>
    </source>
</evidence>
<gene>
    <name evidence="3" type="primary">LOC114428776</name>
</gene>